<keyword evidence="2 4" id="KW-0238">DNA-binding</keyword>
<evidence type="ECO:0000256" key="4">
    <source>
        <dbReference type="PROSITE-ProRule" id="PRU00335"/>
    </source>
</evidence>
<protein>
    <submittedName>
        <fullName evidence="6">TetR/AcrR family transcriptional regulator</fullName>
    </submittedName>
</protein>
<dbReference type="InterPro" id="IPR009057">
    <property type="entry name" value="Homeodomain-like_sf"/>
</dbReference>
<dbReference type="Proteomes" id="UP001163644">
    <property type="component" value="Chromosome"/>
</dbReference>
<dbReference type="InterPro" id="IPR036271">
    <property type="entry name" value="Tet_transcr_reg_TetR-rel_C_sf"/>
</dbReference>
<dbReference type="Gene3D" id="1.10.357.10">
    <property type="entry name" value="Tetracycline Repressor, domain 2"/>
    <property type="match status" value="1"/>
</dbReference>
<dbReference type="GO" id="GO:0000976">
    <property type="term" value="F:transcription cis-regulatory region binding"/>
    <property type="evidence" value="ECO:0007669"/>
    <property type="project" value="TreeGrafter"/>
</dbReference>
<dbReference type="PROSITE" id="PS50977">
    <property type="entry name" value="HTH_TETR_2"/>
    <property type="match status" value="1"/>
</dbReference>
<dbReference type="InterPro" id="IPR050109">
    <property type="entry name" value="HTH-type_TetR-like_transc_reg"/>
</dbReference>
<dbReference type="InterPro" id="IPR001647">
    <property type="entry name" value="HTH_TetR"/>
</dbReference>
<evidence type="ECO:0000313" key="6">
    <source>
        <dbReference type="EMBL" id="UZA68221.1"/>
    </source>
</evidence>
<dbReference type="PANTHER" id="PTHR30055:SF234">
    <property type="entry name" value="HTH-TYPE TRANSCRIPTIONAL REGULATOR BETI"/>
    <property type="match status" value="1"/>
</dbReference>
<reference evidence="6" key="1">
    <citation type="submission" date="2019-02" db="EMBL/GenBank/DDBJ databases">
        <authorList>
            <person name="Lutz S."/>
            <person name="Schori C."/>
            <person name="Ahrens C.H."/>
            <person name="Gueguen E."/>
        </authorList>
    </citation>
    <scope>NUCLEOTIDE SEQUENCE</scope>
    <source>
        <strain evidence="6">Psy35</strain>
    </source>
</reference>
<keyword evidence="1" id="KW-0805">Transcription regulation</keyword>
<dbReference type="PRINTS" id="PR00455">
    <property type="entry name" value="HTHTETR"/>
</dbReference>
<dbReference type="Pfam" id="PF00440">
    <property type="entry name" value="TetR_N"/>
    <property type="match status" value="1"/>
</dbReference>
<feature type="DNA-binding region" description="H-T-H motif" evidence="4">
    <location>
        <begin position="39"/>
        <end position="58"/>
    </location>
</feature>
<dbReference type="RefSeq" id="WP_264734883.1">
    <property type="nucleotide sequence ID" value="NZ_CP036495.1"/>
</dbReference>
<dbReference type="SUPFAM" id="SSF48498">
    <property type="entry name" value="Tetracyclin repressor-like, C-terminal domain"/>
    <property type="match status" value="1"/>
</dbReference>
<organism evidence="6 7">
    <name type="scientific">Pseudomonas viridiflava</name>
    <name type="common">Phytomonas viridiflava</name>
    <dbReference type="NCBI Taxonomy" id="33069"/>
    <lineage>
        <taxon>Bacteria</taxon>
        <taxon>Pseudomonadati</taxon>
        <taxon>Pseudomonadota</taxon>
        <taxon>Gammaproteobacteria</taxon>
        <taxon>Pseudomonadales</taxon>
        <taxon>Pseudomonadaceae</taxon>
        <taxon>Pseudomonas</taxon>
    </lineage>
</organism>
<evidence type="ECO:0000256" key="3">
    <source>
        <dbReference type="ARBA" id="ARBA00023163"/>
    </source>
</evidence>
<evidence type="ECO:0000256" key="2">
    <source>
        <dbReference type="ARBA" id="ARBA00023125"/>
    </source>
</evidence>
<evidence type="ECO:0000259" key="5">
    <source>
        <dbReference type="PROSITE" id="PS50977"/>
    </source>
</evidence>
<evidence type="ECO:0000313" key="7">
    <source>
        <dbReference type="Proteomes" id="UP001163644"/>
    </source>
</evidence>
<gene>
    <name evidence="6" type="ORF">EZZ81_08320</name>
</gene>
<feature type="domain" description="HTH tetR-type" evidence="5">
    <location>
        <begin position="16"/>
        <end position="76"/>
    </location>
</feature>
<sequence length="224" mass="25618">MEPADLLDRCYPGRRSESKKHILRCALALFNEHGVEATTIDTIRAESEMSVGAIYHHFENKEGLVAALYMAALEDQARLRDHYLSDISTTREWVYAMVNSYVDWVVSQPDWARFQYQARFAVAKSGFSEQLEEANRARNAKLREWFAEPGRREALLDLPFELMPSLVIGAAESYCRAWLSGRVKRGPEFYKGELAEAAWRGWGGMVAINFRTRFNIRNTISATA</sequence>
<dbReference type="EMBL" id="CP036495">
    <property type="protein sequence ID" value="UZA68221.1"/>
    <property type="molecule type" value="Genomic_DNA"/>
</dbReference>
<dbReference type="SUPFAM" id="SSF46689">
    <property type="entry name" value="Homeodomain-like"/>
    <property type="match status" value="1"/>
</dbReference>
<keyword evidence="3" id="KW-0804">Transcription</keyword>
<accession>A0AA46VUD0</accession>
<dbReference type="AlphaFoldDB" id="A0AA46VUD0"/>
<dbReference type="GO" id="GO:0003700">
    <property type="term" value="F:DNA-binding transcription factor activity"/>
    <property type="evidence" value="ECO:0007669"/>
    <property type="project" value="TreeGrafter"/>
</dbReference>
<name>A0AA46VUD0_PSEVI</name>
<proteinExistence type="predicted"/>
<evidence type="ECO:0000256" key="1">
    <source>
        <dbReference type="ARBA" id="ARBA00023015"/>
    </source>
</evidence>
<dbReference type="PANTHER" id="PTHR30055">
    <property type="entry name" value="HTH-TYPE TRANSCRIPTIONAL REGULATOR RUTR"/>
    <property type="match status" value="1"/>
</dbReference>